<reference evidence="2 3" key="1">
    <citation type="submission" date="2021-08" db="EMBL/GenBank/DDBJ databases">
        <title>Genomic Architecture of Streptomyces flavotricini NGL1 and Streptomyces erythrochromogenes HMS4 With Differential Plant Beneficial attributes and laccase production capabilities.</title>
        <authorList>
            <person name="Salwan R."/>
            <person name="Kaur R."/>
            <person name="Sharma V."/>
        </authorList>
    </citation>
    <scope>NUCLEOTIDE SEQUENCE [LARGE SCALE GENOMIC DNA]</scope>
    <source>
        <strain evidence="2 3">NGL1</strain>
    </source>
</reference>
<protein>
    <submittedName>
        <fullName evidence="2">Uncharacterized protein</fullName>
    </submittedName>
</protein>
<evidence type="ECO:0000313" key="2">
    <source>
        <dbReference type="EMBL" id="MCC0094874.1"/>
    </source>
</evidence>
<comment type="caution">
    <text evidence="2">The sequence shown here is derived from an EMBL/GenBank/DDBJ whole genome shotgun (WGS) entry which is preliminary data.</text>
</comment>
<dbReference type="EMBL" id="JAINUL010000001">
    <property type="protein sequence ID" value="MCC0094874.1"/>
    <property type="molecule type" value="Genomic_DNA"/>
</dbReference>
<dbReference type="RefSeq" id="WP_229335483.1">
    <property type="nucleotide sequence ID" value="NZ_JAINUL010000001.1"/>
</dbReference>
<sequence>MAGLLGDSDRPGHRRLYLTKKLDYFIEFAVGDVLDSSRVPSDRPPFLGTDSTQVTLKKGAHISYTRTTEVQPPDEFDLDLRRRRAAPAGRPGSRGPRRAPGRPQPLAAVYDENTNPVDYYTQPVTDPEGDCRPIPWTEAFWSCTCGQWGCTNTCDEWFSCPQTCTGCLPDEDYDKTLSCIQTACSPAC</sequence>
<accession>A0ABS8E3K3</accession>
<feature type="region of interest" description="Disordered" evidence="1">
    <location>
        <begin position="85"/>
        <end position="104"/>
    </location>
</feature>
<organism evidence="2 3">
    <name type="scientific">Streptomyces flavotricini</name>
    <dbReference type="NCBI Taxonomy" id="66888"/>
    <lineage>
        <taxon>Bacteria</taxon>
        <taxon>Bacillati</taxon>
        <taxon>Actinomycetota</taxon>
        <taxon>Actinomycetes</taxon>
        <taxon>Kitasatosporales</taxon>
        <taxon>Streptomycetaceae</taxon>
        <taxon>Streptomyces</taxon>
    </lineage>
</organism>
<evidence type="ECO:0000313" key="3">
    <source>
        <dbReference type="Proteomes" id="UP001520654"/>
    </source>
</evidence>
<keyword evidence="3" id="KW-1185">Reference proteome</keyword>
<proteinExistence type="predicted"/>
<evidence type="ECO:0000256" key="1">
    <source>
        <dbReference type="SAM" id="MobiDB-lite"/>
    </source>
</evidence>
<name>A0ABS8E3K3_9ACTN</name>
<gene>
    <name evidence="2" type="ORF">K7B10_08780</name>
</gene>
<dbReference type="Proteomes" id="UP001520654">
    <property type="component" value="Unassembled WGS sequence"/>
</dbReference>